<dbReference type="Pfam" id="PF00657">
    <property type="entry name" value="Lipase_GDSL"/>
    <property type="match status" value="1"/>
</dbReference>
<dbReference type="EC" id="3.1.-.-" evidence="2"/>
<evidence type="ECO:0000313" key="2">
    <source>
        <dbReference type="EMBL" id="MFC4892130.1"/>
    </source>
</evidence>
<accession>A0ABV9TAH7</accession>
<dbReference type="GO" id="GO:0016787">
    <property type="term" value="F:hydrolase activity"/>
    <property type="evidence" value="ECO:0007669"/>
    <property type="project" value="UniProtKB-KW"/>
</dbReference>
<dbReference type="EMBL" id="JBHSJH010000001">
    <property type="protein sequence ID" value="MFC4892130.1"/>
    <property type="molecule type" value="Genomic_DNA"/>
</dbReference>
<name>A0ABV9TAH7_9GAMM</name>
<reference evidence="3" key="1">
    <citation type="journal article" date="2019" name="Int. J. Syst. Evol. Microbiol.">
        <title>The Global Catalogue of Microorganisms (GCM) 10K type strain sequencing project: providing services to taxonomists for standard genome sequencing and annotation.</title>
        <authorList>
            <consortium name="The Broad Institute Genomics Platform"/>
            <consortium name="The Broad Institute Genome Sequencing Center for Infectious Disease"/>
            <person name="Wu L."/>
            <person name="Ma J."/>
        </authorList>
    </citation>
    <scope>NUCLEOTIDE SEQUENCE [LARGE SCALE GENOMIC DNA]</scope>
    <source>
        <strain evidence="3">CGMCC 1.13718</strain>
    </source>
</reference>
<dbReference type="Proteomes" id="UP001595926">
    <property type="component" value="Unassembled WGS sequence"/>
</dbReference>
<dbReference type="InterPro" id="IPR001087">
    <property type="entry name" value="GDSL"/>
</dbReference>
<sequence>MLKQVKLILALVFICFCYGKSYAFGKPDYSTVIAFGDSLTDNGNLYKKSLENIPDKDTWYKGRFSNDRTWAEYLCSYSSDKDCKFLDYAYGGAYSSDGYQNVKYNDEVIYKLTTNFLQQVDNFVKKDKKYDPNKTLYVMLIGGNDIMEREKKYIDVPKNVDKAIDTLIKEKDAKHIIYLNIPDVSKAPMFSKSDKEKKQEIHEKVVELNTQIEKVVEKYSDQGVDIKLVDFYTFLNNLIDDKSYISDKPCIDIPLSADKLNFVLKYDKTSDCKKNLAKYVFFDNLHPTGNVHEKLSEEVKKDM</sequence>
<dbReference type="InterPro" id="IPR036514">
    <property type="entry name" value="SGNH_hydro_sf"/>
</dbReference>
<dbReference type="RefSeq" id="WP_119331294.1">
    <property type="nucleotide sequence ID" value="NZ_JBHSJH010000001.1"/>
</dbReference>
<dbReference type="Gene3D" id="3.40.50.1110">
    <property type="entry name" value="SGNH hydrolase"/>
    <property type="match status" value="1"/>
</dbReference>
<dbReference type="SUPFAM" id="SSF52266">
    <property type="entry name" value="SGNH hydrolase"/>
    <property type="match status" value="1"/>
</dbReference>
<proteinExistence type="predicted"/>
<gene>
    <name evidence="2" type="ORF">ACFPDQ_03605</name>
</gene>
<evidence type="ECO:0000256" key="1">
    <source>
        <dbReference type="ARBA" id="ARBA00022801"/>
    </source>
</evidence>
<protein>
    <submittedName>
        <fullName evidence="2">SGNH/GDSL hydrolase family protein</fullName>
        <ecNumber evidence="2">3.1.-.-</ecNumber>
    </submittedName>
</protein>
<keyword evidence="3" id="KW-1185">Reference proteome</keyword>
<dbReference type="InterPro" id="IPR051058">
    <property type="entry name" value="GDSL_Est/Lipase"/>
</dbReference>
<evidence type="ECO:0000313" key="3">
    <source>
        <dbReference type="Proteomes" id="UP001595926"/>
    </source>
</evidence>
<dbReference type="PANTHER" id="PTHR45648:SF22">
    <property type="entry name" value="GDSL LIPASE_ACYLHYDROLASE FAMILY PROTEIN (AFU_ORTHOLOGUE AFUA_4G14700)"/>
    <property type="match status" value="1"/>
</dbReference>
<keyword evidence="1 2" id="KW-0378">Hydrolase</keyword>
<organism evidence="2 3">
    <name type="scientific">Pseudofrancisella aestuarii</name>
    <dbReference type="NCBI Taxonomy" id="2670347"/>
    <lineage>
        <taxon>Bacteria</taxon>
        <taxon>Pseudomonadati</taxon>
        <taxon>Pseudomonadota</taxon>
        <taxon>Gammaproteobacteria</taxon>
        <taxon>Thiotrichales</taxon>
        <taxon>Francisellaceae</taxon>
        <taxon>Pseudofrancisella</taxon>
    </lineage>
</organism>
<dbReference type="PANTHER" id="PTHR45648">
    <property type="entry name" value="GDSL LIPASE/ACYLHYDROLASE FAMILY PROTEIN (AFU_ORTHOLOGUE AFUA_4G14700)"/>
    <property type="match status" value="1"/>
</dbReference>
<comment type="caution">
    <text evidence="2">The sequence shown here is derived from an EMBL/GenBank/DDBJ whole genome shotgun (WGS) entry which is preliminary data.</text>
</comment>
<dbReference type="CDD" id="cd01846">
    <property type="entry name" value="fatty_acyltransferase_like"/>
    <property type="match status" value="1"/>
</dbReference>